<evidence type="ECO:0000256" key="4">
    <source>
        <dbReference type="ARBA" id="ARBA00022496"/>
    </source>
</evidence>
<dbReference type="PANTHER" id="PTHR30532:SF24">
    <property type="entry name" value="FERRIC ENTEROBACTIN-BINDING PERIPLASMIC PROTEIN FEPB"/>
    <property type="match status" value="1"/>
</dbReference>
<dbReference type="AlphaFoldDB" id="A0A918K8N6"/>
<keyword evidence="4" id="KW-0406">Ion transport</keyword>
<dbReference type="SUPFAM" id="SSF53807">
    <property type="entry name" value="Helical backbone' metal receptor"/>
    <property type="match status" value="1"/>
</dbReference>
<evidence type="ECO:0000256" key="3">
    <source>
        <dbReference type="ARBA" id="ARBA00022448"/>
    </source>
</evidence>
<feature type="signal peptide" evidence="7">
    <location>
        <begin position="1"/>
        <end position="28"/>
    </location>
</feature>
<sequence>MRKPYSLAWRTAQAITAAILFTVATAQADTVYPLTLEHKFGTSVIPEQPERVATVDYAGGDNLLAFGYQPLTVRYWFGEYDNAVWPWARPLLESEPEVIRGELNYEQIAKTNPDVILAIRSGITREDYEQLSKIAPVVAVPEGVGDYSLTWQERARMVGRMLNQQDEAETRIAAIEDQLAAVEAAHPEWAGKTFAMATYWNGVGVYSAEDTGVILIENMGLTVQPAVEDMTEEGEFYISLSEEKLPLIDADVLFWYTTGEARQQIESLALRPRMRAYQEGREIFLPGNSIRNGALSYSTLLSLPKAIETMTPLIERAVDGDPGTEVSGPIDS</sequence>
<evidence type="ECO:0000259" key="8">
    <source>
        <dbReference type="PROSITE" id="PS50983"/>
    </source>
</evidence>
<dbReference type="Gene3D" id="3.40.50.1980">
    <property type="entry name" value="Nitrogenase molybdenum iron protein domain"/>
    <property type="match status" value="2"/>
</dbReference>
<protein>
    <submittedName>
        <fullName evidence="9">ABC transporter substrate-binding protein</fullName>
    </submittedName>
</protein>
<evidence type="ECO:0000256" key="6">
    <source>
        <dbReference type="SAM" id="Coils"/>
    </source>
</evidence>
<evidence type="ECO:0000256" key="5">
    <source>
        <dbReference type="ARBA" id="ARBA00022729"/>
    </source>
</evidence>
<proteinExistence type="inferred from homology"/>
<keyword evidence="4" id="KW-0410">Iron transport</keyword>
<evidence type="ECO:0000313" key="10">
    <source>
        <dbReference type="Proteomes" id="UP000626148"/>
    </source>
</evidence>
<comment type="similarity">
    <text evidence="2">Belongs to the bacterial solute-binding protein 8 family.</text>
</comment>
<feature type="chain" id="PRO_5037862459" evidence="7">
    <location>
        <begin position="29"/>
        <end position="332"/>
    </location>
</feature>
<evidence type="ECO:0000313" key="9">
    <source>
        <dbReference type="EMBL" id="GGX54954.1"/>
    </source>
</evidence>
<evidence type="ECO:0000256" key="7">
    <source>
        <dbReference type="SAM" id="SignalP"/>
    </source>
</evidence>
<dbReference type="CDD" id="cd01146">
    <property type="entry name" value="FhuD"/>
    <property type="match status" value="1"/>
</dbReference>
<dbReference type="InterPro" id="IPR051313">
    <property type="entry name" value="Bact_iron-sidero_bind"/>
</dbReference>
<dbReference type="Pfam" id="PF01497">
    <property type="entry name" value="Peripla_BP_2"/>
    <property type="match status" value="1"/>
</dbReference>
<organism evidence="9 10">
    <name type="scientific">Saccharospirillum salsuginis</name>
    <dbReference type="NCBI Taxonomy" id="418750"/>
    <lineage>
        <taxon>Bacteria</taxon>
        <taxon>Pseudomonadati</taxon>
        <taxon>Pseudomonadota</taxon>
        <taxon>Gammaproteobacteria</taxon>
        <taxon>Oceanospirillales</taxon>
        <taxon>Saccharospirillaceae</taxon>
        <taxon>Saccharospirillum</taxon>
    </lineage>
</organism>
<reference evidence="9" key="2">
    <citation type="submission" date="2020-09" db="EMBL/GenBank/DDBJ databases">
        <authorList>
            <person name="Sun Q."/>
            <person name="Kim S."/>
        </authorList>
    </citation>
    <scope>NUCLEOTIDE SEQUENCE</scope>
    <source>
        <strain evidence="9">KCTC 22169</strain>
    </source>
</reference>
<keyword evidence="10" id="KW-1185">Reference proteome</keyword>
<dbReference type="RefSeq" id="WP_189608698.1">
    <property type="nucleotide sequence ID" value="NZ_BMXR01000005.1"/>
</dbReference>
<name>A0A918K8N6_9GAMM</name>
<evidence type="ECO:0000256" key="2">
    <source>
        <dbReference type="ARBA" id="ARBA00008814"/>
    </source>
</evidence>
<accession>A0A918K8N6</accession>
<dbReference type="GO" id="GO:1901678">
    <property type="term" value="P:iron coordination entity transport"/>
    <property type="evidence" value="ECO:0007669"/>
    <property type="project" value="UniProtKB-ARBA"/>
</dbReference>
<dbReference type="GO" id="GO:0030288">
    <property type="term" value="C:outer membrane-bounded periplasmic space"/>
    <property type="evidence" value="ECO:0007669"/>
    <property type="project" value="TreeGrafter"/>
</dbReference>
<dbReference type="Proteomes" id="UP000626148">
    <property type="component" value="Unassembled WGS sequence"/>
</dbReference>
<keyword evidence="5 7" id="KW-0732">Signal</keyword>
<dbReference type="PANTHER" id="PTHR30532">
    <property type="entry name" value="IRON III DICITRATE-BINDING PERIPLASMIC PROTEIN"/>
    <property type="match status" value="1"/>
</dbReference>
<keyword evidence="6" id="KW-0175">Coiled coil</keyword>
<reference evidence="9" key="1">
    <citation type="journal article" date="2014" name="Int. J. Syst. Evol. Microbiol.">
        <title>Complete genome sequence of Corynebacterium casei LMG S-19264T (=DSM 44701T), isolated from a smear-ripened cheese.</title>
        <authorList>
            <consortium name="US DOE Joint Genome Institute (JGI-PGF)"/>
            <person name="Walter F."/>
            <person name="Albersmeier A."/>
            <person name="Kalinowski J."/>
            <person name="Ruckert C."/>
        </authorList>
    </citation>
    <scope>NUCLEOTIDE SEQUENCE</scope>
    <source>
        <strain evidence="9">KCTC 22169</strain>
    </source>
</reference>
<keyword evidence="3" id="KW-0813">Transport</keyword>
<comment type="subcellular location">
    <subcellularLocation>
        <location evidence="1">Cell envelope</location>
    </subcellularLocation>
</comment>
<keyword evidence="4" id="KW-0408">Iron</keyword>
<dbReference type="EMBL" id="BMXR01000005">
    <property type="protein sequence ID" value="GGX54954.1"/>
    <property type="molecule type" value="Genomic_DNA"/>
</dbReference>
<dbReference type="InterPro" id="IPR002491">
    <property type="entry name" value="ABC_transptr_periplasmic_BD"/>
</dbReference>
<dbReference type="PROSITE" id="PS50983">
    <property type="entry name" value="FE_B12_PBP"/>
    <property type="match status" value="1"/>
</dbReference>
<gene>
    <name evidence="9" type="ORF">GCM10007392_23110</name>
</gene>
<evidence type="ECO:0000256" key="1">
    <source>
        <dbReference type="ARBA" id="ARBA00004196"/>
    </source>
</evidence>
<feature type="coiled-coil region" evidence="6">
    <location>
        <begin position="158"/>
        <end position="185"/>
    </location>
</feature>
<feature type="domain" description="Fe/B12 periplasmic-binding" evidence="8">
    <location>
        <begin position="51"/>
        <end position="318"/>
    </location>
</feature>
<comment type="caution">
    <text evidence="9">The sequence shown here is derived from an EMBL/GenBank/DDBJ whole genome shotgun (WGS) entry which is preliminary data.</text>
</comment>